<evidence type="ECO:0000313" key="2">
    <source>
        <dbReference type="EMBL" id="KKN41201.1"/>
    </source>
</evidence>
<evidence type="ECO:0000256" key="1">
    <source>
        <dbReference type="SAM" id="MobiDB-lite"/>
    </source>
</evidence>
<feature type="region of interest" description="Disordered" evidence="1">
    <location>
        <begin position="1"/>
        <end position="53"/>
    </location>
</feature>
<sequence>MTATPKASNFREKNQFSMGQSGGGPIITRKKGLKTNPRKGGGINRSTQGTKQK</sequence>
<proteinExistence type="predicted"/>
<feature type="compositionally biased region" description="Basic residues" evidence="1">
    <location>
        <begin position="28"/>
        <end position="37"/>
    </location>
</feature>
<dbReference type="EMBL" id="LAZR01001662">
    <property type="protein sequence ID" value="KKN41201.1"/>
    <property type="molecule type" value="Genomic_DNA"/>
</dbReference>
<accession>A0A0F9SWB2</accession>
<gene>
    <name evidence="2" type="ORF">LCGC14_0725520</name>
</gene>
<protein>
    <submittedName>
        <fullName evidence="2">Uncharacterized protein</fullName>
    </submittedName>
</protein>
<name>A0A0F9SWB2_9ZZZZ</name>
<dbReference type="AlphaFoldDB" id="A0A0F9SWB2"/>
<feature type="compositionally biased region" description="Polar residues" evidence="1">
    <location>
        <begin position="44"/>
        <end position="53"/>
    </location>
</feature>
<comment type="caution">
    <text evidence="2">The sequence shown here is derived from an EMBL/GenBank/DDBJ whole genome shotgun (WGS) entry which is preliminary data.</text>
</comment>
<organism evidence="2">
    <name type="scientific">marine sediment metagenome</name>
    <dbReference type="NCBI Taxonomy" id="412755"/>
    <lineage>
        <taxon>unclassified sequences</taxon>
        <taxon>metagenomes</taxon>
        <taxon>ecological metagenomes</taxon>
    </lineage>
</organism>
<reference evidence="2" key="1">
    <citation type="journal article" date="2015" name="Nature">
        <title>Complex archaea that bridge the gap between prokaryotes and eukaryotes.</title>
        <authorList>
            <person name="Spang A."/>
            <person name="Saw J.H."/>
            <person name="Jorgensen S.L."/>
            <person name="Zaremba-Niedzwiedzka K."/>
            <person name="Martijn J."/>
            <person name="Lind A.E."/>
            <person name="van Eijk R."/>
            <person name="Schleper C."/>
            <person name="Guy L."/>
            <person name="Ettema T.J."/>
        </authorList>
    </citation>
    <scope>NUCLEOTIDE SEQUENCE</scope>
</reference>